<dbReference type="Proteomes" id="UP000247702">
    <property type="component" value="Unassembled WGS sequence"/>
</dbReference>
<dbReference type="InterPro" id="IPR013892">
    <property type="entry name" value="Cyt_c_biogenesis_Cmc1-like"/>
</dbReference>
<keyword evidence="4" id="KW-0143">Chaperone</keyword>
<dbReference type="PANTHER" id="PTHR22977:SF1">
    <property type="entry name" value="COX ASSEMBLY MITOCHONDRIAL PROTEIN 2 HOMOLOG"/>
    <property type="match status" value="1"/>
</dbReference>
<accession>A0A2Z6RXN9</accession>
<evidence type="ECO:0000313" key="6">
    <source>
        <dbReference type="EMBL" id="GBC01212.1"/>
    </source>
</evidence>
<keyword evidence="7" id="KW-1185">Reference proteome</keyword>
<evidence type="ECO:0000256" key="2">
    <source>
        <dbReference type="ARBA" id="ARBA00023128"/>
    </source>
</evidence>
<feature type="coiled-coil region" evidence="5">
    <location>
        <begin position="43"/>
        <end position="78"/>
    </location>
</feature>
<comment type="subcellular location">
    <subcellularLocation>
        <location evidence="4">Mitochondrion inner membrane</location>
    </subcellularLocation>
</comment>
<evidence type="ECO:0000256" key="3">
    <source>
        <dbReference type="ARBA" id="ARBA00023157"/>
    </source>
</evidence>
<organism evidence="6 7">
    <name type="scientific">Rhizophagus clarus</name>
    <dbReference type="NCBI Taxonomy" id="94130"/>
    <lineage>
        <taxon>Eukaryota</taxon>
        <taxon>Fungi</taxon>
        <taxon>Fungi incertae sedis</taxon>
        <taxon>Mucoromycota</taxon>
        <taxon>Glomeromycotina</taxon>
        <taxon>Glomeromycetes</taxon>
        <taxon>Glomerales</taxon>
        <taxon>Glomeraceae</taxon>
        <taxon>Rhizophagus</taxon>
    </lineage>
</organism>
<dbReference type="Pfam" id="PF08583">
    <property type="entry name" value="Cmc1"/>
    <property type="match status" value="1"/>
</dbReference>
<reference evidence="6 7" key="1">
    <citation type="submission" date="2017-11" db="EMBL/GenBank/DDBJ databases">
        <title>The genome of Rhizophagus clarus HR1 reveals common genetic basis of auxotrophy among arbuscular mycorrhizal fungi.</title>
        <authorList>
            <person name="Kobayashi Y."/>
        </authorList>
    </citation>
    <scope>NUCLEOTIDE SEQUENCE [LARGE SCALE GENOMIC DNA]</scope>
    <source>
        <strain evidence="6 7">HR1</strain>
    </source>
</reference>
<protein>
    <recommendedName>
        <fullName evidence="4">COX assembly mitochondrial protein</fullName>
    </recommendedName>
</protein>
<keyword evidence="4" id="KW-0472">Membrane</keyword>
<keyword evidence="4" id="KW-0999">Mitochondrion inner membrane</keyword>
<dbReference type="STRING" id="94130.A0A2Z6RXN9"/>
<comment type="caution">
    <text evidence="6">The sequence shown here is derived from an EMBL/GenBank/DDBJ whole genome shotgun (WGS) entry which is preliminary data.</text>
</comment>
<dbReference type="PANTHER" id="PTHR22977">
    <property type="entry name" value="COX ASSEMBLY MITOCHONDRIAL PROTEIN"/>
    <property type="match status" value="1"/>
</dbReference>
<dbReference type="GO" id="GO:0005743">
    <property type="term" value="C:mitochondrial inner membrane"/>
    <property type="evidence" value="ECO:0007669"/>
    <property type="project" value="UniProtKB-SubCell"/>
</dbReference>
<name>A0A2Z6RXN9_9GLOM</name>
<evidence type="ECO:0000256" key="5">
    <source>
        <dbReference type="SAM" id="Coils"/>
    </source>
</evidence>
<evidence type="ECO:0000313" key="7">
    <source>
        <dbReference type="Proteomes" id="UP000247702"/>
    </source>
</evidence>
<proteinExistence type="inferred from homology"/>
<keyword evidence="3" id="KW-1015">Disulfide bond</keyword>
<comment type="similarity">
    <text evidence="1 4">Belongs to the CMC family.</text>
</comment>
<dbReference type="AlphaFoldDB" id="A0A2Z6RXN9"/>
<keyword evidence="5" id="KW-0175">Coiled coil</keyword>
<gene>
    <name evidence="6" type="ORF">RclHR1_00410039</name>
</gene>
<sequence length="84" mass="10179">MLFFVTMHPNLAYHKHPKCLDVILRLEECHKSGFFNKYFGSCNEIKKELNECLTLEYKELRKKNADKAKENRKKVEELWKEFNL</sequence>
<evidence type="ECO:0000256" key="1">
    <source>
        <dbReference type="ARBA" id="ARBA00007347"/>
    </source>
</evidence>
<comment type="function">
    <text evidence="4">Required for mitochondrial cytochrome c oxidase (COX) assembly and respiration.</text>
</comment>
<keyword evidence="2 4" id="KW-0496">Mitochondrion</keyword>
<dbReference type="EMBL" id="BEXD01003446">
    <property type="protein sequence ID" value="GBC01212.1"/>
    <property type="molecule type" value="Genomic_DNA"/>
</dbReference>
<evidence type="ECO:0000256" key="4">
    <source>
        <dbReference type="RuleBase" id="RU364104"/>
    </source>
</evidence>